<evidence type="ECO:0000313" key="2">
    <source>
        <dbReference type="EMBL" id="RWA14895.1"/>
    </source>
</evidence>
<gene>
    <name evidence="2" type="ORF">EKO27_g145</name>
</gene>
<name>A0A439DKF5_9PEZI</name>
<proteinExistence type="predicted"/>
<dbReference type="Proteomes" id="UP000286045">
    <property type="component" value="Unassembled WGS sequence"/>
</dbReference>
<feature type="domain" description="Heterokaryon incompatibility" evidence="1">
    <location>
        <begin position="49"/>
        <end position="201"/>
    </location>
</feature>
<sequence length="568" mass="65175">MPTFNKFHYEPLGAEDAVRFILLDPATCEEDPLSCSIIQYQRSEQIVDYSAVSYAWGDPEFSRNLEVKYDGDTSYLRITHNVDTLLRRLRAFSESHYLWIDAICLNQMDEDEKAQQVPLMGRIFGEAKMVHIWLGPEDDMTAKVFAFLKLASLVPEAKPQSKMARLVVDVMIKIFGSSRGFCELMDFSERPWFSRRWIIQEACLAQRATVHCGGYSIPLPLLAIAAKRIQTLDISSYQIKVMANLGRPMAKLTMLELLWNFHEARCLEPKDRIAALLGLVTDDHRLRLDYTAQWAELYKKTVSNIFRLGDNDTRLQVLLHLFEFGPVSLPEDIAYPSWVPDWSNSRQRRLPYHSHIRNPDTYEPYPTSLGHSAKIDLTFCHNTLQIHWRASTSGPRGRRVVWATRFGSPLQTQGRSTEQVINVLDRLFPPTSDSTLRVLAVSSLLKMIVEFRHSRRDQEFNNPALDMYIRSIISQRLPKLSNTSIFKSLRTLGSLLQEFCLFELESSEPGSETSTDYGISSQQLQVGDVMIPLWNGERMADTLYSDSNMLKKKQNRHTNNHHACGKAC</sequence>
<dbReference type="PANTHER" id="PTHR24148:SF64">
    <property type="entry name" value="HETEROKARYON INCOMPATIBILITY DOMAIN-CONTAINING PROTEIN"/>
    <property type="match status" value="1"/>
</dbReference>
<dbReference type="STRING" id="363999.A0A439DKF5"/>
<protein>
    <recommendedName>
        <fullName evidence="1">Heterokaryon incompatibility domain-containing protein</fullName>
    </recommendedName>
</protein>
<accession>A0A439DKF5</accession>
<evidence type="ECO:0000313" key="3">
    <source>
        <dbReference type="Proteomes" id="UP000286045"/>
    </source>
</evidence>
<dbReference type="InterPro" id="IPR052895">
    <property type="entry name" value="HetReg/Transcr_Mod"/>
</dbReference>
<dbReference type="PANTHER" id="PTHR24148">
    <property type="entry name" value="ANKYRIN REPEAT DOMAIN-CONTAINING PROTEIN 39 HOMOLOG-RELATED"/>
    <property type="match status" value="1"/>
</dbReference>
<comment type="caution">
    <text evidence="2">The sequence shown here is derived from an EMBL/GenBank/DDBJ whole genome shotgun (WGS) entry which is preliminary data.</text>
</comment>
<reference evidence="2 3" key="1">
    <citation type="submission" date="2018-12" db="EMBL/GenBank/DDBJ databases">
        <title>Draft genome sequence of Xylaria grammica IHI A82.</title>
        <authorList>
            <person name="Buettner E."/>
            <person name="Kellner H."/>
        </authorList>
    </citation>
    <scope>NUCLEOTIDE SEQUENCE [LARGE SCALE GENOMIC DNA]</scope>
    <source>
        <strain evidence="2 3">IHI A82</strain>
    </source>
</reference>
<organism evidence="2 3">
    <name type="scientific">Xylaria grammica</name>
    <dbReference type="NCBI Taxonomy" id="363999"/>
    <lineage>
        <taxon>Eukaryota</taxon>
        <taxon>Fungi</taxon>
        <taxon>Dikarya</taxon>
        <taxon>Ascomycota</taxon>
        <taxon>Pezizomycotina</taxon>
        <taxon>Sordariomycetes</taxon>
        <taxon>Xylariomycetidae</taxon>
        <taxon>Xylariales</taxon>
        <taxon>Xylariaceae</taxon>
        <taxon>Xylaria</taxon>
    </lineage>
</organism>
<dbReference type="Pfam" id="PF06985">
    <property type="entry name" value="HET"/>
    <property type="match status" value="1"/>
</dbReference>
<dbReference type="AlphaFoldDB" id="A0A439DKF5"/>
<evidence type="ECO:0000259" key="1">
    <source>
        <dbReference type="Pfam" id="PF06985"/>
    </source>
</evidence>
<keyword evidence="3" id="KW-1185">Reference proteome</keyword>
<dbReference type="InterPro" id="IPR010730">
    <property type="entry name" value="HET"/>
</dbReference>
<dbReference type="EMBL" id="RYZI01000002">
    <property type="protein sequence ID" value="RWA14895.1"/>
    <property type="molecule type" value="Genomic_DNA"/>
</dbReference>